<proteinExistence type="predicted"/>
<dbReference type="AlphaFoldDB" id="A0A017HJV0"/>
<dbReference type="Pfam" id="PF13487">
    <property type="entry name" value="HD_5"/>
    <property type="match status" value="1"/>
</dbReference>
<keyword evidence="5" id="KW-1185">Reference proteome</keyword>
<protein>
    <submittedName>
        <fullName evidence="4">Two-component response regulator</fullName>
    </submittedName>
</protein>
<keyword evidence="1" id="KW-0597">Phosphoprotein</keyword>
<dbReference type="PROSITE" id="PS50110">
    <property type="entry name" value="RESPONSE_REGULATORY"/>
    <property type="match status" value="1"/>
</dbReference>
<dbReference type="HOGENOM" id="CLU_000445_92_10_5"/>
<sequence length="347" mass="38503">MGVLMDLCVIEDNPVNLRVLKGVIASVPGWNAEGFQCPLAALERCARTVFDLVLVDYQMPGLDGVEVIRRLRAMPNFASVPTVMITADQDRDLRIAAIRAGATDFLNKPVDPEELRVRAANLLALRRAERALADRAVHLADEIAATRRIAEREEEVVLRLARAIEYRDDHTGDHILRVARNSRTMAQALGLPDRFRRDIFLAAQLHDTGKIGLPDSILLKPGRLTEDEITVMRQHTVMGGEVLRGGTSDLIVMAHDIALHHHERWDGAGYPHGLAGDEIPLPARIVAVADVLDALRSERPYKPAWTADRAREEVMRLSGTAFDPACVQAMIRAWPAIQAHYSHPVTH</sequence>
<dbReference type="PANTHER" id="PTHR45228:SF1">
    <property type="entry name" value="CYCLIC DI-GMP PHOSPHODIESTERASE TM_0186"/>
    <property type="match status" value="1"/>
</dbReference>
<dbReference type="STRING" id="442562.Rumeso_03655"/>
<dbReference type="SUPFAM" id="SSF109604">
    <property type="entry name" value="HD-domain/PDEase-like"/>
    <property type="match status" value="1"/>
</dbReference>
<evidence type="ECO:0000313" key="5">
    <source>
        <dbReference type="Proteomes" id="UP000019666"/>
    </source>
</evidence>
<dbReference type="Gene3D" id="3.40.50.2300">
    <property type="match status" value="1"/>
</dbReference>
<dbReference type="PROSITE" id="PS51832">
    <property type="entry name" value="HD_GYP"/>
    <property type="match status" value="1"/>
</dbReference>
<dbReference type="InterPro" id="IPR011006">
    <property type="entry name" value="CheY-like_superfamily"/>
</dbReference>
<gene>
    <name evidence="4" type="ORF">Rumeso_03655</name>
</gene>
<comment type="caution">
    <text evidence="4">The sequence shown here is derived from an EMBL/GenBank/DDBJ whole genome shotgun (WGS) entry which is preliminary data.</text>
</comment>
<dbReference type="InterPro" id="IPR001789">
    <property type="entry name" value="Sig_transdc_resp-reg_receiver"/>
</dbReference>
<dbReference type="CDD" id="cd00077">
    <property type="entry name" value="HDc"/>
    <property type="match status" value="1"/>
</dbReference>
<feature type="modified residue" description="4-aspartylphosphate" evidence="1">
    <location>
        <position position="56"/>
    </location>
</feature>
<evidence type="ECO:0000313" key="4">
    <source>
        <dbReference type="EMBL" id="EYD74792.1"/>
    </source>
</evidence>
<dbReference type="Pfam" id="PF00072">
    <property type="entry name" value="Response_reg"/>
    <property type="match status" value="1"/>
</dbReference>
<dbReference type="InterPro" id="IPR052020">
    <property type="entry name" value="Cyclic_di-GMP/3'3'-cGAMP_PDE"/>
</dbReference>
<dbReference type="CDD" id="cd17551">
    <property type="entry name" value="REC_RpfG-like"/>
    <property type="match status" value="1"/>
</dbReference>
<evidence type="ECO:0000256" key="1">
    <source>
        <dbReference type="PROSITE-ProRule" id="PRU00169"/>
    </source>
</evidence>
<dbReference type="SMART" id="SM00471">
    <property type="entry name" value="HDc"/>
    <property type="match status" value="1"/>
</dbReference>
<dbReference type="InterPro" id="IPR003607">
    <property type="entry name" value="HD/PDEase_dom"/>
</dbReference>
<dbReference type="SMART" id="SM00448">
    <property type="entry name" value="REC"/>
    <property type="match status" value="1"/>
</dbReference>
<dbReference type="PANTHER" id="PTHR45228">
    <property type="entry name" value="CYCLIC DI-GMP PHOSPHODIESTERASE TM_0186-RELATED"/>
    <property type="match status" value="1"/>
</dbReference>
<feature type="domain" description="HD-GYP" evidence="3">
    <location>
        <begin position="149"/>
        <end position="346"/>
    </location>
</feature>
<dbReference type="GO" id="GO:0000160">
    <property type="term" value="P:phosphorelay signal transduction system"/>
    <property type="evidence" value="ECO:0007669"/>
    <property type="project" value="InterPro"/>
</dbReference>
<name>A0A017HJV0_9RHOB</name>
<reference evidence="4 5" key="1">
    <citation type="submission" date="2013-02" db="EMBL/GenBank/DDBJ databases">
        <authorList>
            <person name="Fiebig A."/>
            <person name="Goeker M."/>
            <person name="Klenk H.-P.P."/>
        </authorList>
    </citation>
    <scope>NUCLEOTIDE SEQUENCE [LARGE SCALE GENOMIC DNA]</scope>
    <source>
        <strain evidence="4 5">DSM 19309</strain>
    </source>
</reference>
<dbReference type="EMBL" id="AOSK01000106">
    <property type="protein sequence ID" value="EYD74792.1"/>
    <property type="molecule type" value="Genomic_DNA"/>
</dbReference>
<dbReference type="GO" id="GO:0008081">
    <property type="term" value="F:phosphoric diester hydrolase activity"/>
    <property type="evidence" value="ECO:0007669"/>
    <property type="project" value="UniProtKB-ARBA"/>
</dbReference>
<dbReference type="SUPFAM" id="SSF52172">
    <property type="entry name" value="CheY-like"/>
    <property type="match status" value="1"/>
</dbReference>
<dbReference type="PATRIC" id="fig|442562.3.peg.3602"/>
<dbReference type="InterPro" id="IPR037522">
    <property type="entry name" value="HD_GYP_dom"/>
</dbReference>
<evidence type="ECO:0000259" key="2">
    <source>
        <dbReference type="PROSITE" id="PS50110"/>
    </source>
</evidence>
<accession>A0A017HJV0</accession>
<feature type="domain" description="Response regulatory" evidence="2">
    <location>
        <begin position="6"/>
        <end position="123"/>
    </location>
</feature>
<organism evidence="4 5">
    <name type="scientific">Rubellimicrobium mesophilum DSM 19309</name>
    <dbReference type="NCBI Taxonomy" id="442562"/>
    <lineage>
        <taxon>Bacteria</taxon>
        <taxon>Pseudomonadati</taxon>
        <taxon>Pseudomonadota</taxon>
        <taxon>Alphaproteobacteria</taxon>
        <taxon>Rhodobacterales</taxon>
        <taxon>Roseobacteraceae</taxon>
        <taxon>Rubellimicrobium</taxon>
    </lineage>
</organism>
<evidence type="ECO:0000259" key="3">
    <source>
        <dbReference type="PROSITE" id="PS51832"/>
    </source>
</evidence>
<dbReference type="Gene3D" id="1.10.3210.10">
    <property type="entry name" value="Hypothetical protein af1432"/>
    <property type="match status" value="1"/>
</dbReference>
<dbReference type="Proteomes" id="UP000019666">
    <property type="component" value="Unassembled WGS sequence"/>
</dbReference>